<dbReference type="SUPFAM" id="SSF46458">
    <property type="entry name" value="Globin-like"/>
    <property type="match status" value="1"/>
</dbReference>
<evidence type="ECO:0000256" key="1">
    <source>
        <dbReference type="ARBA" id="ARBA00008182"/>
    </source>
</evidence>
<comment type="caution">
    <text evidence="4">The sequence shown here is derived from an EMBL/GenBank/DDBJ whole genome shotgun (WGS) entry which is preliminary data.</text>
</comment>
<keyword evidence="3" id="KW-0089">Bile pigment</keyword>
<gene>
    <name evidence="4" type="ORF">PROH_16550</name>
</gene>
<evidence type="ECO:0008006" key="6">
    <source>
        <dbReference type="Google" id="ProtNLM"/>
    </source>
</evidence>
<accession>A0A0M2PT87</accession>
<dbReference type="Pfam" id="PF00502">
    <property type="entry name" value="Phycobilisome"/>
    <property type="match status" value="1"/>
</dbReference>
<dbReference type="Proteomes" id="UP000034681">
    <property type="component" value="Unassembled WGS sequence"/>
</dbReference>
<dbReference type="eggNOG" id="ENOG5032QY1">
    <property type="taxonomic scope" value="Bacteria"/>
</dbReference>
<protein>
    <recommendedName>
        <fullName evidence="6">Phycobilisome protein</fullName>
    </recommendedName>
</protein>
<evidence type="ECO:0000313" key="4">
    <source>
        <dbReference type="EMBL" id="KKI99319.1"/>
    </source>
</evidence>
<dbReference type="InterPro" id="IPR012128">
    <property type="entry name" value="Phycobilisome_asu/bsu"/>
</dbReference>
<evidence type="ECO:0000256" key="3">
    <source>
        <dbReference type="ARBA" id="ARBA00023307"/>
    </source>
</evidence>
<keyword evidence="2" id="KW-0157">Chromophore</keyword>
<reference evidence="4" key="1">
    <citation type="submission" date="2012-04" db="EMBL/GenBank/DDBJ databases">
        <authorList>
            <person name="Borisov I.G."/>
            <person name="Ivanikova N.V."/>
            <person name="Pinevich A.V."/>
        </authorList>
    </citation>
    <scope>NUCLEOTIDE SEQUENCE [LARGE SCALE GENOMIC DNA]</scope>
    <source>
        <strain evidence="4">CALU 1027</strain>
    </source>
</reference>
<dbReference type="GO" id="GO:0030089">
    <property type="term" value="C:phycobilisome"/>
    <property type="evidence" value="ECO:0007669"/>
    <property type="project" value="InterPro"/>
</dbReference>
<dbReference type="EMBL" id="AJTX02000006">
    <property type="protein sequence ID" value="KKI99319.1"/>
    <property type="molecule type" value="Genomic_DNA"/>
</dbReference>
<dbReference type="Gene3D" id="1.10.490.20">
    <property type="entry name" value="Phycocyanins"/>
    <property type="match status" value="1"/>
</dbReference>
<name>A0A0M2PT87_PROHO</name>
<sequence length="168" mass="19290">MNSNLETIFNEAEKRYLTTDELGTMGNYVDSLPTRLSVYRWLRDQEVELLQTVADQLQQEYSQASVPVMEQCIKNGVLALRSCAMAMLMLDDNYVHDRVSWLKQSQQNYQSQEMDASFYRLLDKQLSRLLNTQQLSLLQPSLNVVQNVLGDRARAVEASENLSVSSLF</sequence>
<dbReference type="RefSeq" id="WP_016923173.1">
    <property type="nucleotide sequence ID" value="NZ_KB235937.1"/>
</dbReference>
<dbReference type="AlphaFoldDB" id="A0A0M2PT87"/>
<dbReference type="InterPro" id="IPR038719">
    <property type="entry name" value="Phycobilisome_asu/bsu_sf"/>
</dbReference>
<proteinExistence type="inferred from homology"/>
<comment type="similarity">
    <text evidence="1">Belongs to the phycobiliprotein family.</text>
</comment>
<dbReference type="GO" id="GO:0015979">
    <property type="term" value="P:photosynthesis"/>
    <property type="evidence" value="ECO:0007669"/>
    <property type="project" value="InterPro"/>
</dbReference>
<dbReference type="OrthoDB" id="531025at2"/>
<evidence type="ECO:0000256" key="2">
    <source>
        <dbReference type="ARBA" id="ARBA00022991"/>
    </source>
</evidence>
<evidence type="ECO:0000313" key="5">
    <source>
        <dbReference type="Proteomes" id="UP000034681"/>
    </source>
</evidence>
<organism evidence="4 5">
    <name type="scientific">Prochlorothrix hollandica PCC 9006 = CALU 1027</name>
    <dbReference type="NCBI Taxonomy" id="317619"/>
    <lineage>
        <taxon>Bacteria</taxon>
        <taxon>Bacillati</taxon>
        <taxon>Cyanobacteriota</taxon>
        <taxon>Cyanophyceae</taxon>
        <taxon>Prochlorotrichales</taxon>
        <taxon>Prochlorotrichaceae</taxon>
        <taxon>Prochlorothrix</taxon>
    </lineage>
</organism>
<keyword evidence="5" id="KW-1185">Reference proteome</keyword>
<dbReference type="InterPro" id="IPR009050">
    <property type="entry name" value="Globin-like_sf"/>
</dbReference>
<dbReference type="STRING" id="317619.GCA_000332315_02493"/>